<feature type="non-terminal residue" evidence="1">
    <location>
        <position position="1"/>
    </location>
</feature>
<keyword evidence="2" id="KW-1185">Reference proteome</keyword>
<sequence length="52" mass="6029">SRVHRIYLVWQLKTLDLAFIFKDILNEALAKDTLENGRILNISIFIELGTVN</sequence>
<gene>
    <name evidence="1" type="ORF">QBC46DRAFT_259780</name>
</gene>
<dbReference type="Proteomes" id="UP001303473">
    <property type="component" value="Unassembled WGS sequence"/>
</dbReference>
<comment type="caution">
    <text evidence="1">The sequence shown here is derived from an EMBL/GenBank/DDBJ whole genome shotgun (WGS) entry which is preliminary data.</text>
</comment>
<evidence type="ECO:0000313" key="2">
    <source>
        <dbReference type="Proteomes" id="UP001303473"/>
    </source>
</evidence>
<organism evidence="1 2">
    <name type="scientific">Diplogelasinospora grovesii</name>
    <dbReference type="NCBI Taxonomy" id="303347"/>
    <lineage>
        <taxon>Eukaryota</taxon>
        <taxon>Fungi</taxon>
        <taxon>Dikarya</taxon>
        <taxon>Ascomycota</taxon>
        <taxon>Pezizomycotina</taxon>
        <taxon>Sordariomycetes</taxon>
        <taxon>Sordariomycetidae</taxon>
        <taxon>Sordariales</taxon>
        <taxon>Diplogelasinosporaceae</taxon>
        <taxon>Diplogelasinospora</taxon>
    </lineage>
</organism>
<accession>A0AAN6N9K4</accession>
<dbReference type="EMBL" id="MU853789">
    <property type="protein sequence ID" value="KAK3940949.1"/>
    <property type="molecule type" value="Genomic_DNA"/>
</dbReference>
<protein>
    <submittedName>
        <fullName evidence="1">Uncharacterized protein</fullName>
    </submittedName>
</protein>
<proteinExistence type="predicted"/>
<evidence type="ECO:0000313" key="1">
    <source>
        <dbReference type="EMBL" id="KAK3940949.1"/>
    </source>
</evidence>
<name>A0AAN6N9K4_9PEZI</name>
<dbReference type="AlphaFoldDB" id="A0AAN6N9K4"/>
<reference evidence="2" key="1">
    <citation type="journal article" date="2023" name="Mol. Phylogenet. Evol.">
        <title>Genome-scale phylogeny and comparative genomics of the fungal order Sordariales.</title>
        <authorList>
            <person name="Hensen N."/>
            <person name="Bonometti L."/>
            <person name="Westerberg I."/>
            <person name="Brannstrom I.O."/>
            <person name="Guillou S."/>
            <person name="Cros-Aarteil S."/>
            <person name="Calhoun S."/>
            <person name="Haridas S."/>
            <person name="Kuo A."/>
            <person name="Mondo S."/>
            <person name="Pangilinan J."/>
            <person name="Riley R."/>
            <person name="LaButti K."/>
            <person name="Andreopoulos B."/>
            <person name="Lipzen A."/>
            <person name="Chen C."/>
            <person name="Yan M."/>
            <person name="Daum C."/>
            <person name="Ng V."/>
            <person name="Clum A."/>
            <person name="Steindorff A."/>
            <person name="Ohm R.A."/>
            <person name="Martin F."/>
            <person name="Silar P."/>
            <person name="Natvig D.O."/>
            <person name="Lalanne C."/>
            <person name="Gautier V."/>
            <person name="Ament-Velasquez S.L."/>
            <person name="Kruys A."/>
            <person name="Hutchinson M.I."/>
            <person name="Powell A.J."/>
            <person name="Barry K."/>
            <person name="Miller A.N."/>
            <person name="Grigoriev I.V."/>
            <person name="Debuchy R."/>
            <person name="Gladieux P."/>
            <person name="Hiltunen Thoren M."/>
            <person name="Johannesson H."/>
        </authorList>
    </citation>
    <scope>NUCLEOTIDE SEQUENCE [LARGE SCALE GENOMIC DNA]</scope>
    <source>
        <strain evidence="2">CBS 340.73</strain>
    </source>
</reference>